<dbReference type="RefSeq" id="XP_020113765.1">
    <property type="nucleotide sequence ID" value="XM_020258176.1"/>
</dbReference>
<reference evidence="6" key="2">
    <citation type="submission" date="2025-04" db="UniProtKB">
        <authorList>
            <consortium name="RefSeq"/>
        </authorList>
    </citation>
    <scope>IDENTIFICATION</scope>
    <source>
        <tissue evidence="6">Leaf</tissue>
    </source>
</reference>
<protein>
    <submittedName>
        <fullName evidence="3">Coronatine-insensitive protein 1</fullName>
    </submittedName>
    <submittedName>
        <fullName evidence="6">Coronatine-insensitive protein homolog 1b-like</fullName>
    </submittedName>
</protein>
<dbReference type="Gene3D" id="3.80.10.10">
    <property type="entry name" value="Ribonuclease Inhibitor"/>
    <property type="match status" value="1"/>
</dbReference>
<accession>A0A199V5T7</accession>
<dbReference type="AlphaFoldDB" id="A0A199V5T7"/>
<gene>
    <name evidence="6" type="primary">LOC109727942</name>
    <name evidence="3" type="ORF">ACMD2_11716</name>
</gene>
<dbReference type="PANTHER" id="PTHR16134:SF43">
    <property type="entry name" value="CORONATINE-INSENSITIVE PROTEIN 1"/>
    <property type="match status" value="1"/>
</dbReference>
<dbReference type="CDD" id="cd22159">
    <property type="entry name" value="F-box_AtTIR1-like"/>
    <property type="match status" value="1"/>
</dbReference>
<evidence type="ECO:0000313" key="3">
    <source>
        <dbReference type="EMBL" id="OAY72363.1"/>
    </source>
</evidence>
<evidence type="ECO:0000313" key="4">
    <source>
        <dbReference type="Proteomes" id="UP000092600"/>
    </source>
</evidence>
<dbReference type="Gene3D" id="1.20.1280.50">
    <property type="match status" value="1"/>
</dbReference>
<feature type="domain" description="COI1 F-box" evidence="1">
    <location>
        <begin position="15"/>
        <end position="53"/>
    </location>
</feature>
<dbReference type="EMBL" id="LSRQ01003132">
    <property type="protein sequence ID" value="OAY72363.1"/>
    <property type="molecule type" value="Genomic_DNA"/>
</dbReference>
<dbReference type="FunFam" id="3.80.10.10:FF:000124">
    <property type="entry name" value="Coronatine-insensitive protein 1"/>
    <property type="match status" value="1"/>
</dbReference>
<evidence type="ECO:0000313" key="6">
    <source>
        <dbReference type="RefSeq" id="XP_020113765.1"/>
    </source>
</evidence>
<dbReference type="InterPro" id="IPR041567">
    <property type="entry name" value="COI1_F-box"/>
</dbReference>
<evidence type="ECO:0000259" key="1">
    <source>
        <dbReference type="Pfam" id="PF18511"/>
    </source>
</evidence>
<dbReference type="SMART" id="SM00367">
    <property type="entry name" value="LRR_CC"/>
    <property type="match status" value="4"/>
</dbReference>
<evidence type="ECO:0000259" key="2">
    <source>
        <dbReference type="Pfam" id="PF18791"/>
    </source>
</evidence>
<evidence type="ECO:0000313" key="5">
    <source>
        <dbReference type="Proteomes" id="UP000515123"/>
    </source>
</evidence>
<keyword evidence="5" id="KW-1185">Reference proteome</keyword>
<dbReference type="Proteomes" id="UP000515123">
    <property type="component" value="Linkage group 23"/>
</dbReference>
<dbReference type="OrthoDB" id="550575at2759"/>
<dbReference type="Proteomes" id="UP000092600">
    <property type="component" value="Unassembled WGS sequence"/>
</dbReference>
<name>A0A199V5T7_ANACO</name>
<dbReference type="FunFam" id="1.20.1280.50:FF:000023">
    <property type="entry name" value="F-box/LRR-repeat protein 4"/>
    <property type="match status" value="1"/>
</dbReference>
<dbReference type="InterPro" id="IPR032675">
    <property type="entry name" value="LRR_dom_sf"/>
</dbReference>
<dbReference type="InterPro" id="IPR006553">
    <property type="entry name" value="Leu-rich_rpt_Cys-con_subtyp"/>
</dbReference>
<feature type="domain" description="Transport inhibitor response 1" evidence="2">
    <location>
        <begin position="72"/>
        <end position="118"/>
    </location>
</feature>
<dbReference type="InterPro" id="IPR041101">
    <property type="entry name" value="Transp_inhibit"/>
</dbReference>
<organism evidence="3 4">
    <name type="scientific">Ananas comosus</name>
    <name type="common">Pineapple</name>
    <name type="synonym">Ananas ananas</name>
    <dbReference type="NCBI Taxonomy" id="4615"/>
    <lineage>
        <taxon>Eukaryota</taxon>
        <taxon>Viridiplantae</taxon>
        <taxon>Streptophyta</taxon>
        <taxon>Embryophyta</taxon>
        <taxon>Tracheophyta</taxon>
        <taxon>Spermatophyta</taxon>
        <taxon>Magnoliopsida</taxon>
        <taxon>Liliopsida</taxon>
        <taxon>Poales</taxon>
        <taxon>Bromeliaceae</taxon>
        <taxon>Bromelioideae</taxon>
        <taxon>Ananas</taxon>
    </lineage>
</organism>
<dbReference type="SUPFAM" id="SSF52047">
    <property type="entry name" value="RNI-like"/>
    <property type="match status" value="2"/>
</dbReference>
<reference evidence="3 4" key="1">
    <citation type="journal article" date="2016" name="DNA Res.">
        <title>The draft genome of MD-2 pineapple using hybrid error correction of long reads.</title>
        <authorList>
            <person name="Redwan R.M."/>
            <person name="Saidin A."/>
            <person name="Kumar S.V."/>
        </authorList>
    </citation>
    <scope>NUCLEOTIDE SEQUENCE [LARGE SCALE GENOMIC DNA]</scope>
    <source>
        <strain evidence="4">cv. MD2</strain>
        <tissue evidence="3">Leaf</tissue>
    </source>
</reference>
<dbReference type="STRING" id="4615.A0A199V5T7"/>
<dbReference type="GeneID" id="109727942"/>
<sequence>MAAAAEQRRLSSGWPPDAALDLVLGYVDDPRDREAASLVCSNWHRIDALSRKHVTVAVCYSAAPERLRRRFPRLESLKLKGKPRAAMYNLIPEDWGGYAGPWIAEIAASFDCLKELHLRRMIVADADLAVLVKARGHMLQSLKLDKCSGFSTDALSLIARSCKSLRILFLEESSITHNGPEWLHELAINNSVLVSLNFYMTDLTIVPSDLELLALNCRSLISVKISDCDLSDLVGFFRAASALEDFGGGSFSDQPEEANQPVEANRYSGVVFPARLCCLGLTYMAMINMHIIFPLCAALKKLDLQYTFLTTEDHCNLIQRCPYLQVLEVRNAIADRGLEVVANTCKRLRRLRIERGADEPSLQYEEGRVTQVGLSAIALGCPELEYLAVYASDITNAALESIGNFSKNLCDFRFVLLDQQAKITDLPLDNGVRALLRGCTKLRRFAFYLRPGGLTDIGLGYVGKYSADIRYMLLGNVGESDSGLMQFASGCKNLQKLELRGCSFSEQALAQAVLEMPLLRYLWVQGYKASRTGHGLLAMARPFWNMELIHPWPEIVDCDSDHSQSLLEMINFALDHGRDFVDSQAQVLAYYSLAGKRLDYPESVTPLYPA</sequence>
<proteinExistence type="predicted"/>
<dbReference type="Pfam" id="PF18511">
    <property type="entry name" value="F-box_5"/>
    <property type="match status" value="1"/>
</dbReference>
<dbReference type="PANTHER" id="PTHR16134">
    <property type="entry name" value="F-BOX/TPR REPEAT PROTEIN POF3"/>
    <property type="match status" value="1"/>
</dbReference>
<dbReference type="Pfam" id="PF18791">
    <property type="entry name" value="Transp_inhibit"/>
    <property type="match status" value="1"/>
</dbReference>